<dbReference type="InterPro" id="IPR036890">
    <property type="entry name" value="HATPase_C_sf"/>
</dbReference>
<evidence type="ECO:0000313" key="8">
    <source>
        <dbReference type="Proteomes" id="UP000004259"/>
    </source>
</evidence>
<gene>
    <name evidence="4" type="primary">mutL</name>
    <name evidence="7" type="ORF">CUS_5783</name>
</gene>
<dbReference type="CDD" id="cd16926">
    <property type="entry name" value="HATPase_MutL-MLH-PMS-like"/>
    <property type="match status" value="1"/>
</dbReference>
<protein>
    <recommendedName>
        <fullName evidence="4">DNA mismatch repair protein MutL</fullName>
    </recommendedName>
</protein>
<name>E9SEM4_RUMAL</name>
<dbReference type="FunFam" id="3.30.565.10:FF:000003">
    <property type="entry name" value="DNA mismatch repair endonuclease MutL"/>
    <property type="match status" value="1"/>
</dbReference>
<dbReference type="PROSITE" id="PS00058">
    <property type="entry name" value="DNA_MISMATCH_REPAIR_1"/>
    <property type="match status" value="1"/>
</dbReference>
<evidence type="ECO:0000313" key="7">
    <source>
        <dbReference type="EMBL" id="EGC02279.1"/>
    </source>
</evidence>
<dbReference type="CDD" id="cd00782">
    <property type="entry name" value="MutL_Trans"/>
    <property type="match status" value="1"/>
</dbReference>
<dbReference type="InterPro" id="IPR042121">
    <property type="entry name" value="MutL_C_regsub"/>
</dbReference>
<dbReference type="SUPFAM" id="SSF54211">
    <property type="entry name" value="Ribosomal protein S5 domain 2-like"/>
    <property type="match status" value="1"/>
</dbReference>
<dbReference type="GO" id="GO:0006298">
    <property type="term" value="P:mismatch repair"/>
    <property type="evidence" value="ECO:0007669"/>
    <property type="project" value="UniProtKB-UniRule"/>
</dbReference>
<comment type="similarity">
    <text evidence="1 4">Belongs to the DNA mismatch repair MutL/HexB family.</text>
</comment>
<organism evidence="7 8">
    <name type="scientific">Ruminococcus albus 8</name>
    <dbReference type="NCBI Taxonomy" id="246199"/>
    <lineage>
        <taxon>Bacteria</taxon>
        <taxon>Bacillati</taxon>
        <taxon>Bacillota</taxon>
        <taxon>Clostridia</taxon>
        <taxon>Eubacteriales</taxon>
        <taxon>Oscillospiraceae</taxon>
        <taxon>Ruminococcus</taxon>
    </lineage>
</organism>
<reference evidence="7 8" key="1">
    <citation type="submission" date="2011-02" db="EMBL/GenBank/DDBJ databases">
        <authorList>
            <person name="Nelson K.E."/>
            <person name="Sutton G."/>
            <person name="Torralba M."/>
            <person name="Durkin S."/>
            <person name="Harkins D."/>
            <person name="Montgomery R."/>
            <person name="Ziemer C."/>
            <person name="Klaassens E."/>
            <person name="Ocuiv P."/>
            <person name="Morrison M."/>
        </authorList>
    </citation>
    <scope>NUCLEOTIDE SEQUENCE [LARGE SCALE GENOMIC DNA]</scope>
    <source>
        <strain evidence="7 8">8</strain>
    </source>
</reference>
<evidence type="ECO:0000259" key="5">
    <source>
        <dbReference type="SMART" id="SM00853"/>
    </source>
</evidence>
<evidence type="ECO:0000256" key="2">
    <source>
        <dbReference type="ARBA" id="ARBA00022763"/>
    </source>
</evidence>
<accession>E9SEM4</accession>
<dbReference type="PANTHER" id="PTHR10073">
    <property type="entry name" value="DNA MISMATCH REPAIR PROTEIN MLH, PMS, MUTL"/>
    <property type="match status" value="1"/>
</dbReference>
<dbReference type="GO" id="GO:0005524">
    <property type="term" value="F:ATP binding"/>
    <property type="evidence" value="ECO:0007669"/>
    <property type="project" value="InterPro"/>
</dbReference>
<dbReference type="PANTHER" id="PTHR10073:SF12">
    <property type="entry name" value="DNA MISMATCH REPAIR PROTEIN MLH1"/>
    <property type="match status" value="1"/>
</dbReference>
<dbReference type="InterPro" id="IPR020667">
    <property type="entry name" value="DNA_mismatch_repair_MutL"/>
</dbReference>
<dbReference type="Gene3D" id="3.30.1540.20">
    <property type="entry name" value="MutL, C-terminal domain, dimerisation subdomain"/>
    <property type="match status" value="1"/>
</dbReference>
<keyword evidence="8" id="KW-1185">Reference proteome</keyword>
<evidence type="ECO:0000256" key="1">
    <source>
        <dbReference type="ARBA" id="ARBA00006082"/>
    </source>
</evidence>
<dbReference type="GO" id="GO:0032300">
    <property type="term" value="C:mismatch repair complex"/>
    <property type="evidence" value="ECO:0007669"/>
    <property type="project" value="InterPro"/>
</dbReference>
<dbReference type="SUPFAM" id="SSF55874">
    <property type="entry name" value="ATPase domain of HSP90 chaperone/DNA topoisomerase II/histidine kinase"/>
    <property type="match status" value="1"/>
</dbReference>
<feature type="domain" description="MutL C-terminal dimerisation" evidence="5">
    <location>
        <begin position="528"/>
        <end position="669"/>
    </location>
</feature>
<dbReference type="InterPro" id="IPR014721">
    <property type="entry name" value="Ribsml_uS5_D2-typ_fold_subgr"/>
</dbReference>
<dbReference type="STRING" id="246199.CUS_5783"/>
<dbReference type="SMART" id="SM00853">
    <property type="entry name" value="MutL_C"/>
    <property type="match status" value="1"/>
</dbReference>
<dbReference type="InterPro" id="IPR014790">
    <property type="entry name" value="MutL_C"/>
</dbReference>
<dbReference type="OrthoDB" id="9763467at2"/>
<dbReference type="InterPro" id="IPR042120">
    <property type="entry name" value="MutL_C_dimsub"/>
</dbReference>
<dbReference type="InterPro" id="IPR002099">
    <property type="entry name" value="MutL/Mlh/PMS"/>
</dbReference>
<dbReference type="InterPro" id="IPR020568">
    <property type="entry name" value="Ribosomal_Su5_D2-typ_SF"/>
</dbReference>
<dbReference type="InterPro" id="IPR013507">
    <property type="entry name" value="DNA_mismatch_S5_2-like"/>
</dbReference>
<evidence type="ECO:0000256" key="3">
    <source>
        <dbReference type="ARBA" id="ARBA00023204"/>
    </source>
</evidence>
<dbReference type="HAMAP" id="MF_00149">
    <property type="entry name" value="DNA_mis_repair"/>
    <property type="match status" value="1"/>
</dbReference>
<dbReference type="Gene3D" id="3.30.230.10">
    <property type="match status" value="1"/>
</dbReference>
<dbReference type="GO" id="GO:0016887">
    <property type="term" value="F:ATP hydrolysis activity"/>
    <property type="evidence" value="ECO:0007669"/>
    <property type="project" value="InterPro"/>
</dbReference>
<feature type="domain" description="DNA mismatch repair protein S5" evidence="6">
    <location>
        <begin position="209"/>
        <end position="327"/>
    </location>
</feature>
<comment type="caution">
    <text evidence="7">The sequence shown here is derived from an EMBL/GenBank/DDBJ whole genome shotgun (WGS) entry which is preliminary data.</text>
</comment>
<dbReference type="SMART" id="SM01340">
    <property type="entry name" value="DNA_mis_repair"/>
    <property type="match status" value="1"/>
</dbReference>
<dbReference type="Pfam" id="PF13589">
    <property type="entry name" value="HATPase_c_3"/>
    <property type="match status" value="1"/>
</dbReference>
<proteinExistence type="inferred from homology"/>
<sequence length="713" mass="79857">MSEIRVLSREVSELIAAGEVIDRPASVVKELLENAIDAGATNITVEIKNGGRTYMRVTDNGKGIAPDDLPTAFLRHATSKISQKDDLDSIMTLGFRGEALASICAVAKVDVLTKRKDDSYGTHYAIEGAEEKTSEQCGCPDGTTFVVRDIFYNVPARLKFLKKDSSEANHVADLVTKLTLSHPDISFKLIRDNKTELLTAGDGKIYSAVYSVYGREFANSLIEVDYTWQGIHVHGHAVKPLEAKLNRKFQNFFVNGRFVKSKACAAALEEAYRNNIMVGKFPACVLYIDVPPNTVDVNVHPTKIEVRFSDEKLMHEAVYFAVKNALMERDAPREMVLDKKKNFSAHELYDFPPEDNSVQLEFGVEEKETLTEEVPADSIREEMVKPVVTEPAKEMMTPEQPAPQPKHEPEKIQYQPMAEDDRPLPPPPEEKPFEPKVTKVENIPIDEESRKAGEDLFLSELGSAEPAPAPKPKEKITVEEINKVLQEMPLPDAPDENDSSFHYISGRSFVRSVVQEVKRTPNKPKPIVVGELFKTYVVAQAGDEMLLMDKHAAHERYIFEKIKGDINELETQMLLEPVMVMLSYEEYDALAANVDKLGRLGFEIEPDVAPTVAVKGVPIILGADKNPTEVVTALAKNFIQCKHDPQLDIFDDLYHSLACKAAIKANDDSTLIELQALLNAVYENNETRYCPHGRPVLIKLTKKDIERQFRRLV</sequence>
<dbReference type="GO" id="GO:0030983">
    <property type="term" value="F:mismatched DNA binding"/>
    <property type="evidence" value="ECO:0007669"/>
    <property type="project" value="InterPro"/>
</dbReference>
<dbReference type="NCBIfam" id="TIGR00585">
    <property type="entry name" value="mutl"/>
    <property type="match status" value="1"/>
</dbReference>
<dbReference type="Gene3D" id="3.30.565.10">
    <property type="entry name" value="Histidine kinase-like ATPase, C-terminal domain"/>
    <property type="match status" value="1"/>
</dbReference>
<comment type="function">
    <text evidence="4">This protein is involved in the repair of mismatches in DNA. It is required for dam-dependent methyl-directed DNA mismatch repair. May act as a 'molecular matchmaker', a protein that promotes the formation of a stable complex between two or more DNA-binding proteins in an ATP-dependent manner without itself being part of a final effector complex.</text>
</comment>
<dbReference type="eggNOG" id="COG0323">
    <property type="taxonomic scope" value="Bacteria"/>
</dbReference>
<keyword evidence="2 4" id="KW-0227">DNA damage</keyword>
<dbReference type="Pfam" id="PF08676">
    <property type="entry name" value="MutL_C"/>
    <property type="match status" value="1"/>
</dbReference>
<dbReference type="GO" id="GO:0140664">
    <property type="term" value="F:ATP-dependent DNA damage sensor activity"/>
    <property type="evidence" value="ECO:0007669"/>
    <property type="project" value="InterPro"/>
</dbReference>
<dbReference type="RefSeq" id="WP_002851273.1">
    <property type="nucleotide sequence ID" value="NZ_ADKM02000100.1"/>
</dbReference>
<dbReference type="InterPro" id="IPR038973">
    <property type="entry name" value="MutL/Mlh/Pms-like"/>
</dbReference>
<dbReference type="Pfam" id="PF01119">
    <property type="entry name" value="DNA_mis_repair"/>
    <property type="match status" value="1"/>
</dbReference>
<evidence type="ECO:0000259" key="6">
    <source>
        <dbReference type="SMART" id="SM01340"/>
    </source>
</evidence>
<evidence type="ECO:0000256" key="4">
    <source>
        <dbReference type="HAMAP-Rule" id="MF_00149"/>
    </source>
</evidence>
<dbReference type="InterPro" id="IPR037198">
    <property type="entry name" value="MutL_C_sf"/>
</dbReference>
<dbReference type="EMBL" id="ADKM02000100">
    <property type="protein sequence ID" value="EGC02279.1"/>
    <property type="molecule type" value="Genomic_DNA"/>
</dbReference>
<dbReference type="SUPFAM" id="SSF118116">
    <property type="entry name" value="DNA mismatch repair protein MutL"/>
    <property type="match status" value="1"/>
</dbReference>
<dbReference type="InterPro" id="IPR014762">
    <property type="entry name" value="DNA_mismatch_repair_CS"/>
</dbReference>
<dbReference type="AlphaFoldDB" id="E9SEM4"/>
<dbReference type="Gene3D" id="3.30.1370.100">
    <property type="entry name" value="MutL, C-terminal domain, regulatory subdomain"/>
    <property type="match status" value="1"/>
</dbReference>
<dbReference type="Proteomes" id="UP000004259">
    <property type="component" value="Unassembled WGS sequence"/>
</dbReference>
<keyword evidence="3 4" id="KW-0234">DNA repair</keyword>